<dbReference type="Pfam" id="PF07685">
    <property type="entry name" value="GATase_3"/>
    <property type="match status" value="1"/>
</dbReference>
<dbReference type="SUPFAM" id="SSF52540">
    <property type="entry name" value="P-loop containing nucleoside triphosphate hydrolases"/>
    <property type="match status" value="1"/>
</dbReference>
<dbReference type="GO" id="GO:0009236">
    <property type="term" value="P:cobalamin biosynthetic process"/>
    <property type="evidence" value="ECO:0007669"/>
    <property type="project" value="UniProtKB-KW"/>
</dbReference>
<keyword evidence="14" id="KW-1185">Reference proteome</keyword>
<evidence type="ECO:0000256" key="8">
    <source>
        <dbReference type="ARBA" id="ARBA00022842"/>
    </source>
</evidence>
<dbReference type="Proteomes" id="UP000196138">
    <property type="component" value="Chromosome"/>
</dbReference>
<comment type="cofactor">
    <cofactor evidence="1">
        <name>Mg(2+)</name>
        <dbReference type="ChEBI" id="CHEBI:18420"/>
    </cofactor>
</comment>
<dbReference type="InterPro" id="IPR029062">
    <property type="entry name" value="Class_I_gatase-like"/>
</dbReference>
<dbReference type="EMBL" id="CP021455">
    <property type="protein sequence ID" value="ARU05063.1"/>
    <property type="molecule type" value="Genomic_DNA"/>
</dbReference>
<keyword evidence="4" id="KW-0169">Cobalamin biosynthesis</keyword>
<comment type="pathway">
    <text evidence="2">Cofactor biosynthesis; adenosylcobalamin biosynthesis.</text>
</comment>
<feature type="domain" description="CobB/CobQ-like glutamine amidotransferase" evidence="12">
    <location>
        <begin position="357"/>
        <end position="544"/>
    </location>
</feature>
<evidence type="ECO:0000259" key="11">
    <source>
        <dbReference type="Pfam" id="PF01656"/>
    </source>
</evidence>
<keyword evidence="9" id="KW-0315">Glutamine amidotransferase</keyword>
<keyword evidence="8" id="KW-0460">Magnesium</keyword>
<dbReference type="PANTHER" id="PTHR43873:SF1">
    <property type="entry name" value="COBYRINATE A,C-DIAMIDE SYNTHASE"/>
    <property type="match status" value="1"/>
</dbReference>
<dbReference type="PROSITE" id="PS51274">
    <property type="entry name" value="GATASE_COBBQ"/>
    <property type="match status" value="1"/>
</dbReference>
<keyword evidence="5" id="KW-0436">Ligase</keyword>
<dbReference type="SUPFAM" id="SSF52317">
    <property type="entry name" value="Class I glutamine amidotransferase-like"/>
    <property type="match status" value="1"/>
</dbReference>
<dbReference type="PANTHER" id="PTHR43873">
    <property type="entry name" value="COBYRINATE A,C-DIAMIDE SYNTHASE"/>
    <property type="match status" value="1"/>
</dbReference>
<dbReference type="KEGG" id="cser:CCO03_10505"/>
<protein>
    <submittedName>
        <fullName evidence="13">Uncharacterized protein</fullName>
    </submittedName>
</protein>
<evidence type="ECO:0000256" key="9">
    <source>
        <dbReference type="ARBA" id="ARBA00022962"/>
    </source>
</evidence>
<comment type="similarity">
    <text evidence="3">Belongs to the CobB/CobQ family. CobQ subfamily.</text>
</comment>
<dbReference type="InterPro" id="IPR027417">
    <property type="entry name" value="P-loop_NTPase"/>
</dbReference>
<evidence type="ECO:0000256" key="7">
    <source>
        <dbReference type="ARBA" id="ARBA00022840"/>
    </source>
</evidence>
<evidence type="ECO:0000259" key="12">
    <source>
        <dbReference type="Pfam" id="PF07685"/>
    </source>
</evidence>
<evidence type="ECO:0000256" key="4">
    <source>
        <dbReference type="ARBA" id="ARBA00022573"/>
    </source>
</evidence>
<evidence type="ECO:0000256" key="1">
    <source>
        <dbReference type="ARBA" id="ARBA00001946"/>
    </source>
</evidence>
<dbReference type="GO" id="GO:0042242">
    <property type="term" value="F:cobyrinic acid a,c-diamide synthase activity"/>
    <property type="evidence" value="ECO:0007669"/>
    <property type="project" value="InterPro"/>
</dbReference>
<evidence type="ECO:0000256" key="3">
    <source>
        <dbReference type="ARBA" id="ARBA00006205"/>
    </source>
</evidence>
<dbReference type="AlphaFoldDB" id="A0A1Y0EN45"/>
<evidence type="ECO:0000313" key="13">
    <source>
        <dbReference type="EMBL" id="ARU05063.1"/>
    </source>
</evidence>
<feature type="domain" description="CobQ/CobB/MinD/ParA nucleotide binding" evidence="11">
    <location>
        <begin position="8"/>
        <end position="165"/>
    </location>
</feature>
<evidence type="ECO:0000256" key="10">
    <source>
        <dbReference type="SAM" id="MobiDB-lite"/>
    </source>
</evidence>
<dbReference type="Gene3D" id="3.40.50.300">
    <property type="entry name" value="P-loop containing nucleotide triphosphate hydrolases"/>
    <property type="match status" value="2"/>
</dbReference>
<evidence type="ECO:0000256" key="2">
    <source>
        <dbReference type="ARBA" id="ARBA00004953"/>
    </source>
</evidence>
<dbReference type="InterPro" id="IPR004484">
    <property type="entry name" value="CbiA/CobB_synth"/>
</dbReference>
<dbReference type="InterPro" id="IPR002586">
    <property type="entry name" value="CobQ/CobB/MinD/ParA_Nub-bd_dom"/>
</dbReference>
<organism evidence="13 14">
    <name type="scientific">Comamonas serinivorans</name>
    <dbReference type="NCBI Taxonomy" id="1082851"/>
    <lineage>
        <taxon>Bacteria</taxon>
        <taxon>Pseudomonadati</taxon>
        <taxon>Pseudomonadota</taxon>
        <taxon>Betaproteobacteria</taxon>
        <taxon>Burkholderiales</taxon>
        <taxon>Comamonadaceae</taxon>
        <taxon>Comamonas</taxon>
    </lineage>
</organism>
<dbReference type="GO" id="GO:0005524">
    <property type="term" value="F:ATP binding"/>
    <property type="evidence" value="ECO:0007669"/>
    <property type="project" value="UniProtKB-KW"/>
</dbReference>
<gene>
    <name evidence="13" type="ORF">CCO03_10505</name>
</gene>
<feature type="region of interest" description="Disordered" evidence="10">
    <location>
        <begin position="284"/>
        <end position="306"/>
    </location>
</feature>
<dbReference type="Gene3D" id="3.40.50.880">
    <property type="match status" value="1"/>
</dbReference>
<keyword evidence="7" id="KW-0067">ATP-binding</keyword>
<dbReference type="OrthoDB" id="9764035at2"/>
<keyword evidence="6" id="KW-0547">Nucleotide-binding</keyword>
<evidence type="ECO:0000256" key="6">
    <source>
        <dbReference type="ARBA" id="ARBA00022741"/>
    </source>
</evidence>
<accession>A0A1Y0EN45</accession>
<name>A0A1Y0EN45_9BURK</name>
<proteinExistence type="inferred from homology"/>
<dbReference type="InterPro" id="IPR011698">
    <property type="entry name" value="GATase_3"/>
</dbReference>
<sequence length="582" mass="61390">MSDCIALLIAAPASGQGKTSVTAGLARLLRDRGWRVRAFKWGPDFLDPSWLATASGQPVDNLDLAMGGEHDVRERLARAAAEADVLLIESAMGLFDGARSAADLAERLALPILLVMDASHMAESFGALAAGLVRHRPGLRFAGVLANRVGSPRHAELLQRGLQAAGLQDLWLGAIGRQPLALPSRHLGLIAASDVDDADAKLARLAQAVAETELGAALPWASSGANGLRNDPLEAEALGHAGDARAQQPDAPMAPTARRLQAMPARPRPVRFGRRGAALARVLRRGGRSRPASLRTSLNRPSAAPTQRLAALARPLGAATAPGASPQPARQPLWTRWRVHIAPPAPRPLPPLLAGVRIAVAHDAAFAFVYPANLACLRQLGAEVALFSPLAGDALPPCDAVWLPGGYPELHAQALGQQQALRQQLAEHVAHGKPVWAECGGMLALAEQLHWPSRALALPLWGLLPATVTQHDRLQGLGMQAWRGPHGLLRGHGFHHASFATELVPQAHTHRLLSEATVDEQAPLEAIYRHGSIQASFFHAWFPSNPHATAALFQSPADALTDSPAATPAMAALPALSAAPST</sequence>
<reference evidence="13 14" key="1">
    <citation type="submission" date="2017-05" db="EMBL/GenBank/DDBJ databases">
        <authorList>
            <person name="Song R."/>
            <person name="Chenine A.L."/>
            <person name="Ruprecht R.M."/>
        </authorList>
    </citation>
    <scope>NUCLEOTIDE SEQUENCE [LARGE SCALE GENOMIC DNA]</scope>
    <source>
        <strain evidence="13 14">DSM 26136</strain>
    </source>
</reference>
<dbReference type="RefSeq" id="WP_087280837.1">
    <property type="nucleotide sequence ID" value="NZ_CP021455.1"/>
</dbReference>
<dbReference type="Pfam" id="PF01656">
    <property type="entry name" value="CbiA"/>
    <property type="match status" value="1"/>
</dbReference>
<evidence type="ECO:0000313" key="14">
    <source>
        <dbReference type="Proteomes" id="UP000196138"/>
    </source>
</evidence>
<evidence type="ECO:0000256" key="5">
    <source>
        <dbReference type="ARBA" id="ARBA00022598"/>
    </source>
</evidence>